<dbReference type="Proteomes" id="UP000825935">
    <property type="component" value="Chromosome 26"/>
</dbReference>
<feature type="compositionally biased region" description="Polar residues" evidence="1">
    <location>
        <begin position="375"/>
        <end position="387"/>
    </location>
</feature>
<dbReference type="AlphaFoldDB" id="A0A8T2RLF3"/>
<accession>A0A8T2RLF3</accession>
<dbReference type="PANTHER" id="PTHR31208:SF2">
    <property type="entry name" value="DOMAIN-CONTAINING PROTEIN, PUTATIVE, EXPRESSED-RELATED"/>
    <property type="match status" value="1"/>
</dbReference>
<feature type="region of interest" description="Disordered" evidence="1">
    <location>
        <begin position="464"/>
        <end position="497"/>
    </location>
</feature>
<dbReference type="OMA" id="ASENNLM"/>
<evidence type="ECO:0000259" key="2">
    <source>
        <dbReference type="PROSITE" id="PS50004"/>
    </source>
</evidence>
<sequence length="513" mass="55221">MAADLTGLASLHISTEPGTSNAYAHGDPEELLPLYTSKNHVADDLSSHNREIAMRVDDDEDDGCAEDSEDIDGMLDITLHHASNIHNICIYGNQDVYAKFSITQTQDAVYSTQPVRGGGKNPVFNQSLQILISKLHAVLKCELWMMSCEHNYLQDQLLGFVLVPLCDLMGMGKITADYSLTSTELFHTPAGIVCLSLSFYKRCSQPLLSDMMLSCVKLNGGRHGSAAYSHTVKENGNTPVDYNSIEFPDLQVASENQQLISMYMKIVSGDSNMDDVSNGGDAPQIENGVKSKPQGIDSAGLMPRGAKDSKFKFGKSSLQGDCQLSLNTGENNRCDSWSEAMAQDTLPPSSLSNGHQHDVQGKTVSLSADQMTNAKPSSISVCSNGLQSSPSPTSVSPSRVHSSSDGKVIGSGDGQEGVSSLTNLPLVSISLEPEVPVVQQQIVDMYMKSMQQFTDSLAKMKLPFNVDGDTPHESGSNADSNESHQGSQKNAIATSESLAKDGPRLFYGSRAFF</sequence>
<dbReference type="SUPFAM" id="SSF49562">
    <property type="entry name" value="C2 domain (Calcium/lipid-binding domain, CaLB)"/>
    <property type="match status" value="1"/>
</dbReference>
<feature type="compositionally biased region" description="Low complexity" evidence="1">
    <location>
        <begin position="388"/>
        <end position="403"/>
    </location>
</feature>
<dbReference type="EMBL" id="CM035431">
    <property type="protein sequence ID" value="KAH7296385.1"/>
    <property type="molecule type" value="Genomic_DNA"/>
</dbReference>
<keyword evidence="4" id="KW-1185">Reference proteome</keyword>
<feature type="region of interest" description="Disordered" evidence="1">
    <location>
        <begin position="284"/>
        <end position="308"/>
    </location>
</feature>
<dbReference type="InterPro" id="IPR035892">
    <property type="entry name" value="C2_domain_sf"/>
</dbReference>
<dbReference type="InterPro" id="IPR000008">
    <property type="entry name" value="C2_dom"/>
</dbReference>
<dbReference type="Pfam" id="PF00168">
    <property type="entry name" value="C2"/>
    <property type="match status" value="1"/>
</dbReference>
<comment type="caution">
    <text evidence="3">The sequence shown here is derived from an EMBL/GenBank/DDBJ whole genome shotgun (WGS) entry which is preliminary data.</text>
</comment>
<organism evidence="3 4">
    <name type="scientific">Ceratopteris richardii</name>
    <name type="common">Triangle waterfern</name>
    <dbReference type="NCBI Taxonomy" id="49495"/>
    <lineage>
        <taxon>Eukaryota</taxon>
        <taxon>Viridiplantae</taxon>
        <taxon>Streptophyta</taxon>
        <taxon>Embryophyta</taxon>
        <taxon>Tracheophyta</taxon>
        <taxon>Polypodiopsida</taxon>
        <taxon>Polypodiidae</taxon>
        <taxon>Polypodiales</taxon>
        <taxon>Pteridineae</taxon>
        <taxon>Pteridaceae</taxon>
        <taxon>Parkerioideae</taxon>
        <taxon>Ceratopteris</taxon>
    </lineage>
</organism>
<protein>
    <recommendedName>
        <fullName evidence="2">C2 domain-containing protein</fullName>
    </recommendedName>
</protein>
<feature type="domain" description="C2" evidence="2">
    <location>
        <begin position="56"/>
        <end position="178"/>
    </location>
</feature>
<dbReference type="OrthoDB" id="270970at2759"/>
<evidence type="ECO:0000313" key="3">
    <source>
        <dbReference type="EMBL" id="KAH7296385.1"/>
    </source>
</evidence>
<reference evidence="3" key="1">
    <citation type="submission" date="2021-08" db="EMBL/GenBank/DDBJ databases">
        <title>WGS assembly of Ceratopteris richardii.</title>
        <authorList>
            <person name="Marchant D.B."/>
            <person name="Chen G."/>
            <person name="Jenkins J."/>
            <person name="Shu S."/>
            <person name="Leebens-Mack J."/>
            <person name="Grimwood J."/>
            <person name="Schmutz J."/>
            <person name="Soltis P."/>
            <person name="Soltis D."/>
            <person name="Chen Z.-H."/>
        </authorList>
    </citation>
    <scope>NUCLEOTIDE SEQUENCE</scope>
    <source>
        <strain evidence="3">Whitten #5841</strain>
        <tissue evidence="3">Leaf</tissue>
    </source>
</reference>
<feature type="region of interest" description="Disordered" evidence="1">
    <location>
        <begin position="375"/>
        <end position="417"/>
    </location>
</feature>
<evidence type="ECO:0000313" key="4">
    <source>
        <dbReference type="Proteomes" id="UP000825935"/>
    </source>
</evidence>
<feature type="compositionally biased region" description="Polar residues" evidence="1">
    <location>
        <begin position="473"/>
        <end position="497"/>
    </location>
</feature>
<proteinExistence type="predicted"/>
<dbReference type="SMART" id="SM00239">
    <property type="entry name" value="C2"/>
    <property type="match status" value="1"/>
</dbReference>
<name>A0A8T2RLF3_CERRI</name>
<evidence type="ECO:0000256" key="1">
    <source>
        <dbReference type="SAM" id="MobiDB-lite"/>
    </source>
</evidence>
<dbReference type="Gene3D" id="2.60.40.150">
    <property type="entry name" value="C2 domain"/>
    <property type="match status" value="1"/>
</dbReference>
<gene>
    <name evidence="3" type="ORF">KP509_26G021800</name>
</gene>
<dbReference type="PANTHER" id="PTHR31208">
    <property type="entry name" value="EXPRESSED PROTEIN"/>
    <property type="match status" value="1"/>
</dbReference>
<dbReference type="PROSITE" id="PS50004">
    <property type="entry name" value="C2"/>
    <property type="match status" value="1"/>
</dbReference>